<dbReference type="PANTHER" id="PTHR43179:SF12">
    <property type="entry name" value="GALACTOFURANOSYLTRANSFERASE GLFT2"/>
    <property type="match status" value="1"/>
</dbReference>
<proteinExistence type="inferred from homology"/>
<evidence type="ECO:0000259" key="5">
    <source>
        <dbReference type="Pfam" id="PF00535"/>
    </source>
</evidence>
<dbReference type="Gene3D" id="3.90.550.10">
    <property type="entry name" value="Spore Coat Polysaccharide Biosynthesis Protein SpsA, Chain A"/>
    <property type="match status" value="1"/>
</dbReference>
<protein>
    <recommendedName>
        <fullName evidence="5">Glycosyltransferase 2-like domain-containing protein</fullName>
    </recommendedName>
</protein>
<gene>
    <name evidence="6" type="ORF">CVT63_04685</name>
</gene>
<dbReference type="SUPFAM" id="SSF53448">
    <property type="entry name" value="Nucleotide-diphospho-sugar transferases"/>
    <property type="match status" value="1"/>
</dbReference>
<organism evidence="6 7">
    <name type="scientific">Candidatus Anoxymicrobium japonicum</name>
    <dbReference type="NCBI Taxonomy" id="2013648"/>
    <lineage>
        <taxon>Bacteria</taxon>
        <taxon>Bacillati</taxon>
        <taxon>Actinomycetota</taxon>
        <taxon>Candidatus Geothermincolia</taxon>
        <taxon>Candidatus Geothermincolales</taxon>
        <taxon>Candidatus Anoxymicrobiaceae</taxon>
        <taxon>Candidatus Anoxymicrobium</taxon>
    </lineage>
</organism>
<evidence type="ECO:0000256" key="4">
    <source>
        <dbReference type="ARBA" id="ARBA00022679"/>
    </source>
</evidence>
<dbReference type="InterPro" id="IPR001173">
    <property type="entry name" value="Glyco_trans_2-like"/>
</dbReference>
<dbReference type="GO" id="GO:0016757">
    <property type="term" value="F:glycosyltransferase activity"/>
    <property type="evidence" value="ECO:0007669"/>
    <property type="project" value="UniProtKB-KW"/>
</dbReference>
<keyword evidence="4" id="KW-0808">Transferase</keyword>
<comment type="pathway">
    <text evidence="1">Cell wall biogenesis; cell wall polysaccharide biosynthesis.</text>
</comment>
<keyword evidence="3" id="KW-0328">Glycosyltransferase</keyword>
<feature type="domain" description="Glycosyltransferase 2-like" evidence="5">
    <location>
        <begin position="5"/>
        <end position="188"/>
    </location>
</feature>
<dbReference type="Pfam" id="PF00535">
    <property type="entry name" value="Glycos_transf_2"/>
    <property type="match status" value="1"/>
</dbReference>
<evidence type="ECO:0000313" key="7">
    <source>
        <dbReference type="Proteomes" id="UP000233654"/>
    </source>
</evidence>
<sequence>MKTVSVIVINFNGLEDLPVCLESVVAQEYPDIELVIVDNASSDGSREWLRAWVKKQSGMARVSPASPRLLENDSNIGFSPALNQGIRATGGEHVMSLNPDVALEPSFISALAEALEKPGVGSVSGKLLRFPPFARDGIVDTVGHVMFRNRLAENLGEGKRVESAFLEPAEIWGVCGAAALYSREMLDDVAVDGEYFDEDFFAFWEDMDIDWRAQMRGWKCVFEPRAIGYHRRGGTGYRKSVLVETHNYKNRYLMMMKNDSARYVLRNLPGIVVTEILKGGALLVRCPRALLGLVDVVRLIPSMIRKRRVIQSRRLVSARDIERMFEPFDYKAWLKRHLLNRGEMISDEG</sequence>
<evidence type="ECO:0000313" key="6">
    <source>
        <dbReference type="EMBL" id="PKQ28063.1"/>
    </source>
</evidence>
<reference evidence="6 7" key="1">
    <citation type="journal article" date="2017" name="ISME J.">
        <title>Potential for microbial H2 and metal transformations associated with novel bacteria and archaea in deep terrestrial subsurface sediments.</title>
        <authorList>
            <person name="Hernsdorf A.W."/>
            <person name="Amano Y."/>
            <person name="Miyakawa K."/>
            <person name="Ise K."/>
            <person name="Suzuki Y."/>
            <person name="Anantharaman K."/>
            <person name="Probst A."/>
            <person name="Burstein D."/>
            <person name="Thomas B.C."/>
            <person name="Banfield J.F."/>
        </authorList>
    </citation>
    <scope>NUCLEOTIDE SEQUENCE [LARGE SCALE GENOMIC DNA]</scope>
    <source>
        <strain evidence="6">HGW-Actinobacteria-3</strain>
    </source>
</reference>
<evidence type="ECO:0000256" key="2">
    <source>
        <dbReference type="ARBA" id="ARBA00006739"/>
    </source>
</evidence>
<dbReference type="AlphaFoldDB" id="A0A2N3G5T2"/>
<dbReference type="CDD" id="cd04186">
    <property type="entry name" value="GT_2_like_c"/>
    <property type="match status" value="1"/>
</dbReference>
<dbReference type="EMBL" id="PHEX01000034">
    <property type="protein sequence ID" value="PKQ28063.1"/>
    <property type="molecule type" value="Genomic_DNA"/>
</dbReference>
<comment type="caution">
    <text evidence="6">The sequence shown here is derived from an EMBL/GenBank/DDBJ whole genome shotgun (WGS) entry which is preliminary data.</text>
</comment>
<accession>A0A2N3G5T2</accession>
<dbReference type="Proteomes" id="UP000233654">
    <property type="component" value="Unassembled WGS sequence"/>
</dbReference>
<comment type="similarity">
    <text evidence="2">Belongs to the glycosyltransferase 2 family.</text>
</comment>
<dbReference type="InterPro" id="IPR029044">
    <property type="entry name" value="Nucleotide-diphossugar_trans"/>
</dbReference>
<dbReference type="PANTHER" id="PTHR43179">
    <property type="entry name" value="RHAMNOSYLTRANSFERASE WBBL"/>
    <property type="match status" value="1"/>
</dbReference>
<name>A0A2N3G5T2_9ACTN</name>
<evidence type="ECO:0000256" key="3">
    <source>
        <dbReference type="ARBA" id="ARBA00022676"/>
    </source>
</evidence>
<evidence type="ECO:0000256" key="1">
    <source>
        <dbReference type="ARBA" id="ARBA00004776"/>
    </source>
</evidence>